<gene>
    <name evidence="5" type="ORF">Q5H93_11095</name>
</gene>
<evidence type="ECO:0000256" key="1">
    <source>
        <dbReference type="ARBA" id="ARBA00023015"/>
    </source>
</evidence>
<name>A0ABT9BAI3_9BACT</name>
<evidence type="ECO:0000313" key="6">
    <source>
        <dbReference type="Proteomes" id="UP001176429"/>
    </source>
</evidence>
<sequence>MKLYIKNMVSNSCKGIVLGHLNTLGLRSEQVELGQATLLEPLTSEQHHQLQLALLSAGLELVDAKKARLVEKIKAAVVMLVLEAELVPKMTHSEYLSGLLEHNYATLAALFAEVTGSTIEQYIIEYRIECAQKLLLYNELNVTQISYKLNFSSVAHLSNQFKKVTGLTPSAFRKTRLPQRSKRSTGNSVITFCNYVRFVGARRVTFEE</sequence>
<keyword evidence="1" id="KW-0805">Transcription regulation</keyword>
<keyword evidence="6" id="KW-1185">Reference proteome</keyword>
<dbReference type="EMBL" id="JAUQSY010000006">
    <property type="protein sequence ID" value="MDO7875280.1"/>
    <property type="molecule type" value="Genomic_DNA"/>
</dbReference>
<protein>
    <submittedName>
        <fullName evidence="5">AraC family transcriptional regulator</fullName>
    </submittedName>
</protein>
<dbReference type="Gene3D" id="1.10.10.60">
    <property type="entry name" value="Homeodomain-like"/>
    <property type="match status" value="1"/>
</dbReference>
<organism evidence="5 6">
    <name type="scientific">Hymenobacter aranciens</name>
    <dbReference type="NCBI Taxonomy" id="3063996"/>
    <lineage>
        <taxon>Bacteria</taxon>
        <taxon>Pseudomonadati</taxon>
        <taxon>Bacteroidota</taxon>
        <taxon>Cytophagia</taxon>
        <taxon>Cytophagales</taxon>
        <taxon>Hymenobacteraceae</taxon>
        <taxon>Hymenobacter</taxon>
    </lineage>
</organism>
<dbReference type="PANTHER" id="PTHR43280">
    <property type="entry name" value="ARAC-FAMILY TRANSCRIPTIONAL REGULATOR"/>
    <property type="match status" value="1"/>
</dbReference>
<dbReference type="InterPro" id="IPR009057">
    <property type="entry name" value="Homeodomain-like_sf"/>
</dbReference>
<proteinExistence type="predicted"/>
<dbReference type="PANTHER" id="PTHR43280:SF2">
    <property type="entry name" value="HTH-TYPE TRANSCRIPTIONAL REGULATOR EXSA"/>
    <property type="match status" value="1"/>
</dbReference>
<evidence type="ECO:0000259" key="4">
    <source>
        <dbReference type="PROSITE" id="PS01124"/>
    </source>
</evidence>
<dbReference type="InterPro" id="IPR018060">
    <property type="entry name" value="HTH_AraC"/>
</dbReference>
<reference evidence="5" key="1">
    <citation type="submission" date="2023-07" db="EMBL/GenBank/DDBJ databases">
        <authorList>
            <person name="Kim M.K."/>
        </authorList>
    </citation>
    <scope>NUCLEOTIDE SEQUENCE</scope>
    <source>
        <strain evidence="5">ASUV-10-1</strain>
    </source>
</reference>
<dbReference type="SUPFAM" id="SSF46689">
    <property type="entry name" value="Homeodomain-like"/>
    <property type="match status" value="1"/>
</dbReference>
<dbReference type="PROSITE" id="PS00041">
    <property type="entry name" value="HTH_ARAC_FAMILY_1"/>
    <property type="match status" value="1"/>
</dbReference>
<keyword evidence="2" id="KW-0238">DNA-binding</keyword>
<comment type="caution">
    <text evidence="5">The sequence shown here is derived from an EMBL/GenBank/DDBJ whole genome shotgun (WGS) entry which is preliminary data.</text>
</comment>
<accession>A0ABT9BAI3</accession>
<evidence type="ECO:0000256" key="2">
    <source>
        <dbReference type="ARBA" id="ARBA00023125"/>
    </source>
</evidence>
<dbReference type="Pfam" id="PF12833">
    <property type="entry name" value="HTH_18"/>
    <property type="match status" value="1"/>
</dbReference>
<dbReference type="PROSITE" id="PS01124">
    <property type="entry name" value="HTH_ARAC_FAMILY_2"/>
    <property type="match status" value="1"/>
</dbReference>
<dbReference type="Proteomes" id="UP001176429">
    <property type="component" value="Unassembled WGS sequence"/>
</dbReference>
<feature type="domain" description="HTH araC/xylS-type" evidence="4">
    <location>
        <begin position="76"/>
        <end position="175"/>
    </location>
</feature>
<evidence type="ECO:0000313" key="5">
    <source>
        <dbReference type="EMBL" id="MDO7875280.1"/>
    </source>
</evidence>
<dbReference type="SMART" id="SM00342">
    <property type="entry name" value="HTH_ARAC"/>
    <property type="match status" value="1"/>
</dbReference>
<dbReference type="InterPro" id="IPR018062">
    <property type="entry name" value="HTH_AraC-typ_CS"/>
</dbReference>
<evidence type="ECO:0000256" key="3">
    <source>
        <dbReference type="ARBA" id="ARBA00023163"/>
    </source>
</evidence>
<keyword evidence="3" id="KW-0804">Transcription</keyword>